<dbReference type="RefSeq" id="WP_219038756.1">
    <property type="nucleotide sequence ID" value="NZ_JAHWDF010000001.1"/>
</dbReference>
<evidence type="ECO:0000259" key="1">
    <source>
        <dbReference type="Pfam" id="PF07993"/>
    </source>
</evidence>
<evidence type="ECO:0000313" key="2">
    <source>
        <dbReference type="EMBL" id="MBW2960474.1"/>
    </source>
</evidence>
<organism evidence="2 3">
    <name type="scientific">Mesonia aestuariivivens</name>
    <dbReference type="NCBI Taxonomy" id="2796128"/>
    <lineage>
        <taxon>Bacteria</taxon>
        <taxon>Pseudomonadati</taxon>
        <taxon>Bacteroidota</taxon>
        <taxon>Flavobacteriia</taxon>
        <taxon>Flavobacteriales</taxon>
        <taxon>Flavobacteriaceae</taxon>
        <taxon>Mesonia</taxon>
    </lineage>
</organism>
<keyword evidence="3" id="KW-1185">Reference proteome</keyword>
<name>A0ABS6VY11_9FLAO</name>
<dbReference type="EMBL" id="JAHWDF010000001">
    <property type="protein sequence ID" value="MBW2960474.1"/>
    <property type="molecule type" value="Genomic_DNA"/>
</dbReference>
<proteinExistence type="predicted"/>
<dbReference type="Proteomes" id="UP000719267">
    <property type="component" value="Unassembled WGS sequence"/>
</dbReference>
<comment type="caution">
    <text evidence="2">The sequence shown here is derived from an EMBL/GenBank/DDBJ whole genome shotgun (WGS) entry which is preliminary data.</text>
</comment>
<dbReference type="InterPro" id="IPR013120">
    <property type="entry name" value="FAR_NAD-bd"/>
</dbReference>
<dbReference type="PANTHER" id="PTHR48079">
    <property type="entry name" value="PROTEIN YEEZ"/>
    <property type="match status" value="1"/>
</dbReference>
<dbReference type="PANTHER" id="PTHR48079:SF6">
    <property type="entry name" value="NAD(P)-BINDING DOMAIN-CONTAINING PROTEIN-RELATED"/>
    <property type="match status" value="1"/>
</dbReference>
<sequence>MILVTGATGLVGSHLLADLLLQESQIRALYRTKSKIKATKEIIKFRLGNEAETLLKKIEWVQADITKVPELEDAFEGIKFVYHCAGYISYNPKHYQLLRKINIEGTANVVNLSLYKNIKKFCHVSSIAALGSELGGKKITENSPRNNEAEHNNYSISKYGAEMEVWRASQEGLPVVMVNPGVIIGAGNFNTGSGILFSKINNKLSFYPPLVTGFVAVEDVTRAMVLLTYSSIVNEQYTLVAESCSFKQVLENIAEELDRPVPDKELKPWMVFIGWLFQYVGRKLFNTHQEIAKNAIKGAFSKSYYDHSKIKKELDFKFTPIKKSISKTAHYFKLTH</sequence>
<dbReference type="InterPro" id="IPR051783">
    <property type="entry name" value="NAD(P)-dependent_oxidoreduct"/>
</dbReference>
<protein>
    <submittedName>
        <fullName evidence="2">SDR family oxidoreductase</fullName>
    </submittedName>
</protein>
<feature type="domain" description="Thioester reductase (TE)" evidence="1">
    <location>
        <begin position="4"/>
        <end position="190"/>
    </location>
</feature>
<accession>A0ABS6VY11</accession>
<gene>
    <name evidence="2" type="ORF">KW502_01500</name>
</gene>
<reference evidence="2 3" key="1">
    <citation type="submission" date="2021-07" db="EMBL/GenBank/DDBJ databases">
        <title>Mesonia aestuariivivens sp. nov., isolated from a tidal flat.</title>
        <authorList>
            <person name="Kim Y.-O."/>
            <person name="Yoon J.-H."/>
        </authorList>
    </citation>
    <scope>NUCLEOTIDE SEQUENCE [LARGE SCALE GENOMIC DNA]</scope>
    <source>
        <strain evidence="2 3">JHPTF-M18</strain>
    </source>
</reference>
<dbReference type="Pfam" id="PF07993">
    <property type="entry name" value="NAD_binding_4"/>
    <property type="match status" value="1"/>
</dbReference>
<evidence type="ECO:0000313" key="3">
    <source>
        <dbReference type="Proteomes" id="UP000719267"/>
    </source>
</evidence>